<feature type="compositionally biased region" description="Low complexity" evidence="1">
    <location>
        <begin position="813"/>
        <end position="823"/>
    </location>
</feature>
<keyword evidence="3" id="KW-1185">Reference proteome</keyword>
<feature type="compositionally biased region" description="Low complexity" evidence="1">
    <location>
        <begin position="218"/>
        <end position="252"/>
    </location>
</feature>
<feature type="compositionally biased region" description="Basic and acidic residues" evidence="1">
    <location>
        <begin position="838"/>
        <end position="848"/>
    </location>
</feature>
<feature type="region of interest" description="Disordered" evidence="1">
    <location>
        <begin position="218"/>
        <end position="257"/>
    </location>
</feature>
<feature type="region of interest" description="Disordered" evidence="1">
    <location>
        <begin position="12"/>
        <end position="48"/>
    </location>
</feature>
<feature type="compositionally biased region" description="Low complexity" evidence="1">
    <location>
        <begin position="515"/>
        <end position="536"/>
    </location>
</feature>
<dbReference type="RefSeq" id="XP_013759033.1">
    <property type="nucleotide sequence ID" value="XM_013903579.1"/>
</dbReference>
<dbReference type="EMBL" id="GL349449">
    <property type="protein sequence ID" value="KNC48018.1"/>
    <property type="molecule type" value="Genomic_DNA"/>
</dbReference>
<feature type="region of interest" description="Disordered" evidence="1">
    <location>
        <begin position="128"/>
        <end position="193"/>
    </location>
</feature>
<evidence type="ECO:0000313" key="2">
    <source>
        <dbReference type="EMBL" id="KNC48018.1"/>
    </source>
</evidence>
<feature type="region of interest" description="Disordered" evidence="1">
    <location>
        <begin position="905"/>
        <end position="924"/>
    </location>
</feature>
<feature type="compositionally biased region" description="Low complexity" evidence="1">
    <location>
        <begin position="138"/>
        <end position="156"/>
    </location>
</feature>
<feature type="region of interest" description="Disordered" evidence="1">
    <location>
        <begin position="512"/>
        <end position="583"/>
    </location>
</feature>
<feature type="region of interest" description="Disordered" evidence="1">
    <location>
        <begin position="813"/>
        <end position="891"/>
    </location>
</feature>
<feature type="compositionally biased region" description="Basic residues" evidence="1">
    <location>
        <begin position="1035"/>
        <end position="1050"/>
    </location>
</feature>
<feature type="region of interest" description="Disordered" evidence="1">
    <location>
        <begin position="1157"/>
        <end position="1220"/>
    </location>
</feature>
<feature type="compositionally biased region" description="Basic residues" evidence="1">
    <location>
        <begin position="1165"/>
        <end position="1185"/>
    </location>
</feature>
<feature type="region of interest" description="Disordered" evidence="1">
    <location>
        <begin position="661"/>
        <end position="717"/>
    </location>
</feature>
<feature type="compositionally biased region" description="Low complexity" evidence="1">
    <location>
        <begin position="544"/>
        <end position="555"/>
    </location>
</feature>
<feature type="compositionally biased region" description="Polar residues" evidence="1">
    <location>
        <begin position="674"/>
        <end position="685"/>
    </location>
</feature>
<feature type="region of interest" description="Disordered" evidence="1">
    <location>
        <begin position="929"/>
        <end position="969"/>
    </location>
</feature>
<dbReference type="GeneID" id="25563804"/>
<proteinExistence type="predicted"/>
<feature type="compositionally biased region" description="Basic and acidic residues" evidence="1">
    <location>
        <begin position="615"/>
        <end position="627"/>
    </location>
</feature>
<dbReference type="Proteomes" id="UP000054408">
    <property type="component" value="Unassembled WGS sequence"/>
</dbReference>
<accession>A0A0L0D9P3</accession>
<evidence type="ECO:0000256" key="1">
    <source>
        <dbReference type="SAM" id="MobiDB-lite"/>
    </source>
</evidence>
<feature type="compositionally biased region" description="Basic residues" evidence="1">
    <location>
        <begin position="907"/>
        <end position="919"/>
    </location>
</feature>
<feature type="compositionally biased region" description="Low complexity" evidence="1">
    <location>
        <begin position="1126"/>
        <end position="1140"/>
    </location>
</feature>
<feature type="compositionally biased region" description="Pro residues" evidence="1">
    <location>
        <begin position="460"/>
        <end position="470"/>
    </location>
</feature>
<feature type="compositionally biased region" description="Basic residues" evidence="1">
    <location>
        <begin position="937"/>
        <end position="956"/>
    </location>
</feature>
<reference evidence="2 3" key="1">
    <citation type="submission" date="2010-05" db="EMBL/GenBank/DDBJ databases">
        <title>The Genome Sequence of Thecamonas trahens ATCC 50062.</title>
        <authorList>
            <consortium name="The Broad Institute Genome Sequencing Platform"/>
            <person name="Russ C."/>
            <person name="Cuomo C."/>
            <person name="Shea T."/>
            <person name="Young S.K."/>
            <person name="Zeng Q."/>
            <person name="Koehrsen M."/>
            <person name="Haas B."/>
            <person name="Borodovsky M."/>
            <person name="Guigo R."/>
            <person name="Alvarado L."/>
            <person name="Berlin A."/>
            <person name="Bochicchio J."/>
            <person name="Borenstein D."/>
            <person name="Chapman S."/>
            <person name="Chen Z."/>
            <person name="Freedman E."/>
            <person name="Gellesch M."/>
            <person name="Goldberg J."/>
            <person name="Griggs A."/>
            <person name="Gujja S."/>
            <person name="Heilman E."/>
            <person name="Heiman D."/>
            <person name="Hepburn T."/>
            <person name="Howarth C."/>
            <person name="Jen D."/>
            <person name="Larson L."/>
            <person name="Mehta T."/>
            <person name="Park D."/>
            <person name="Pearson M."/>
            <person name="Roberts A."/>
            <person name="Saif S."/>
            <person name="Shenoy N."/>
            <person name="Sisk P."/>
            <person name="Stolte C."/>
            <person name="Sykes S."/>
            <person name="Thomson T."/>
            <person name="Walk T."/>
            <person name="White J."/>
            <person name="Yandava C."/>
            <person name="Burger G."/>
            <person name="Gray M.W."/>
            <person name="Holland P.W.H."/>
            <person name="King N."/>
            <person name="Lang F.B.F."/>
            <person name="Roger A.J."/>
            <person name="Ruiz-Trillo I."/>
            <person name="Lander E."/>
            <person name="Nusbaum C."/>
        </authorList>
    </citation>
    <scope>NUCLEOTIDE SEQUENCE [LARGE SCALE GENOMIC DNA]</scope>
    <source>
        <strain evidence="2 3">ATCC 50062</strain>
    </source>
</reference>
<feature type="compositionally biased region" description="Low complexity" evidence="1">
    <location>
        <begin position="850"/>
        <end position="868"/>
    </location>
</feature>
<protein>
    <submittedName>
        <fullName evidence="2">Uncharacterized protein</fullName>
    </submittedName>
</protein>
<feature type="region of interest" description="Disordered" evidence="1">
    <location>
        <begin position="1032"/>
        <end position="1054"/>
    </location>
</feature>
<evidence type="ECO:0000313" key="3">
    <source>
        <dbReference type="Proteomes" id="UP000054408"/>
    </source>
</evidence>
<organism evidence="2 3">
    <name type="scientific">Thecamonas trahens ATCC 50062</name>
    <dbReference type="NCBI Taxonomy" id="461836"/>
    <lineage>
        <taxon>Eukaryota</taxon>
        <taxon>Apusozoa</taxon>
        <taxon>Apusomonadida</taxon>
        <taxon>Apusomonadidae</taxon>
        <taxon>Thecamonas</taxon>
    </lineage>
</organism>
<gene>
    <name evidence="2" type="ORF">AMSG_04252</name>
</gene>
<feature type="compositionally biased region" description="Low complexity" evidence="1">
    <location>
        <begin position="751"/>
        <end position="766"/>
    </location>
</feature>
<sequence>MPSSSDRIRALIAEGNRRLARTQPGARSGSRSSQSLTPNTVDDPELGRNEQYAAMVRDLRRQGALARRNQLSDWAFAFYGHLQSLLTTLKASKRSRALDADVTAVYTWYDANRGAEASSLQIGGLGLGLSSPSPPPSSTTHNLSLPSAASPSSSPATGTPLQLREPSSPALPARGVTTATTPAEGFGNLVPSPLHETIVRGSSTWAPTPEAQHAAPFTAAAGSPAAATTPAATTSSGAAAGHSSHSSHSSHPAESHVLGKPALTIPDSIVRPNMARSAIGDQRTAFDSSFTVEYAAQDEAEAVDHAASTSMVRRRHDTTPSARIKPAPLVDATYIEYDRRLHELIKATGGVSLGMASPRDSHHPLPPTVPEALAHASATARPSLTARRDRKSVAALRLRARPWSASASRDTAATVVASTQSEYQAAWEAPQAESAHDMLKHYKQRNLMSSYLQREAILNPKPPSPSPPQPSMRDDPGLLPATSLLVAQKLGSLPPGAYVAPSPHLLVTLEKQRQARTTATGTASNAAAPAPTATSALRHRPGTASRSIRSDASAATGQQRARPTTAPLRPSVFDPPADEEDGDEAWLRRKLLDAEQGKYLNDLAQRAKGAARARARAEEESMRRIESHTYASQTGGATHSLWKPADPALLDYDMAPLKERRRFGSRSPEASFESHPTNSPGSATSPARLDDDNDDSDDDKSTLFDDSSNSIESDKRATDAAAAKHVTIISNLEDLASSESSDDDELRGEGAAAWNAAQAAQAASDAQLPMVVATGPVVTRTPDRDPEARKHAVLKAIRDNRVLLSAYEHGAAARGAQGVAQDAPDILGGDSRPSTAHQRPETGSDRWRKSSTASSDASAVPPAWSAPPQFTLPRPATLSHDPPPPPVPPAIADYIQELREEREAKRAARLARRKAKAAARKGGPAAAAQLAAELAKANRKRQSSAGRNRKPKSRRARQPELEPAPSLERMRQHEEVYRIQQTFAIHDVHVEPAVLEAGLLVPQDRDYVHCVKYLPAPGSTARLLADPVKALADQRKRRSKMSRAQRRRAAKAAPLPRYPMSVAARAEAARTAALAAAEAEMAEAAALAAAPADLAAAGPAPPTKGRRRGSRKPSSVNTRRRKIRTSLSSPARPSSRPAGSVTDMDANVAAAAAATRAAAAAASPSRRRRKRGTKNSSPRKRRIRGVSRPTTASSSANENRHGAANRAAASPPPLINVTAE</sequence>
<feature type="region of interest" description="Disordered" evidence="1">
    <location>
        <begin position="611"/>
        <end position="643"/>
    </location>
</feature>
<dbReference type="AlphaFoldDB" id="A0A0L0D9P3"/>
<feature type="region of interest" description="Disordered" evidence="1">
    <location>
        <begin position="457"/>
        <end position="478"/>
    </location>
</feature>
<feature type="region of interest" description="Disordered" evidence="1">
    <location>
        <begin position="1096"/>
        <end position="1142"/>
    </location>
</feature>
<feature type="region of interest" description="Disordered" evidence="1">
    <location>
        <begin position="736"/>
        <end position="766"/>
    </location>
</feature>
<feature type="compositionally biased region" description="Polar residues" evidence="1">
    <location>
        <begin position="29"/>
        <end position="40"/>
    </location>
</feature>
<feature type="compositionally biased region" description="Polar residues" evidence="1">
    <location>
        <begin position="1188"/>
        <end position="1197"/>
    </location>
</feature>
<dbReference type="OMA" id="MFANANG"/>
<name>A0A0L0D9P3_THETB</name>